<evidence type="ECO:0000256" key="6">
    <source>
        <dbReference type="ARBA" id="ARBA00023027"/>
    </source>
</evidence>
<evidence type="ECO:0000259" key="8">
    <source>
        <dbReference type="PROSITE" id="PS50104"/>
    </source>
</evidence>
<dbReference type="PANTHER" id="PTHR11017">
    <property type="entry name" value="LEUCINE-RICH REPEAT-CONTAINING PROTEIN"/>
    <property type="match status" value="1"/>
</dbReference>
<dbReference type="Pfam" id="PF23282">
    <property type="entry name" value="WHD_ROQ1"/>
    <property type="match status" value="1"/>
</dbReference>
<keyword evidence="6" id="KW-0520">NAD</keyword>
<dbReference type="EC" id="3.2.2.6" evidence="1"/>
<dbReference type="InterPro" id="IPR058192">
    <property type="entry name" value="WHD_ROQ1-like"/>
</dbReference>
<dbReference type="InterPro" id="IPR032675">
    <property type="entry name" value="LRR_dom_sf"/>
</dbReference>
<evidence type="ECO:0000256" key="7">
    <source>
        <dbReference type="ARBA" id="ARBA00047304"/>
    </source>
</evidence>
<evidence type="ECO:0000256" key="3">
    <source>
        <dbReference type="ARBA" id="ARBA00022737"/>
    </source>
</evidence>
<evidence type="ECO:0000313" key="10">
    <source>
        <dbReference type="Proteomes" id="UP001459277"/>
    </source>
</evidence>
<dbReference type="InterPro" id="IPR002182">
    <property type="entry name" value="NB-ARC"/>
</dbReference>
<dbReference type="InterPro" id="IPR035897">
    <property type="entry name" value="Toll_tir_struct_dom_sf"/>
</dbReference>
<keyword evidence="3" id="KW-0677">Repeat</keyword>
<dbReference type="GO" id="GO:0006952">
    <property type="term" value="P:defense response"/>
    <property type="evidence" value="ECO:0007669"/>
    <property type="project" value="UniProtKB-KW"/>
</dbReference>
<dbReference type="Gene3D" id="3.40.50.10140">
    <property type="entry name" value="Toll/interleukin-1 receptor homology (TIR) domain"/>
    <property type="match status" value="1"/>
</dbReference>
<evidence type="ECO:0000256" key="5">
    <source>
        <dbReference type="ARBA" id="ARBA00022821"/>
    </source>
</evidence>
<proteinExistence type="predicted"/>
<dbReference type="PROSITE" id="PS50104">
    <property type="entry name" value="TIR"/>
    <property type="match status" value="1"/>
</dbReference>
<dbReference type="Pfam" id="PF01582">
    <property type="entry name" value="TIR"/>
    <property type="match status" value="1"/>
</dbReference>
<dbReference type="SUPFAM" id="SSF52540">
    <property type="entry name" value="P-loop containing nucleoside triphosphate hydrolases"/>
    <property type="match status" value="1"/>
</dbReference>
<dbReference type="InterPro" id="IPR044974">
    <property type="entry name" value="Disease_R_plants"/>
</dbReference>
<comment type="catalytic activity">
    <reaction evidence="7">
        <text>NAD(+) + H2O = ADP-D-ribose + nicotinamide + H(+)</text>
        <dbReference type="Rhea" id="RHEA:16301"/>
        <dbReference type="ChEBI" id="CHEBI:15377"/>
        <dbReference type="ChEBI" id="CHEBI:15378"/>
        <dbReference type="ChEBI" id="CHEBI:17154"/>
        <dbReference type="ChEBI" id="CHEBI:57540"/>
        <dbReference type="ChEBI" id="CHEBI:57967"/>
        <dbReference type="EC" id="3.2.2.6"/>
    </reaction>
    <physiologicalReaction direction="left-to-right" evidence="7">
        <dbReference type="Rhea" id="RHEA:16302"/>
    </physiologicalReaction>
</comment>
<dbReference type="EMBL" id="JAZDWU010000010">
    <property type="protein sequence ID" value="KAK9989638.1"/>
    <property type="molecule type" value="Genomic_DNA"/>
</dbReference>
<dbReference type="GO" id="GO:0043531">
    <property type="term" value="F:ADP binding"/>
    <property type="evidence" value="ECO:0007669"/>
    <property type="project" value="InterPro"/>
</dbReference>
<evidence type="ECO:0000256" key="1">
    <source>
        <dbReference type="ARBA" id="ARBA00011982"/>
    </source>
</evidence>
<dbReference type="Gene3D" id="3.80.10.10">
    <property type="entry name" value="Ribonuclease Inhibitor"/>
    <property type="match status" value="2"/>
</dbReference>
<keyword evidence="5" id="KW-0611">Plant defense</keyword>
<dbReference type="SUPFAM" id="SSF52058">
    <property type="entry name" value="L domain-like"/>
    <property type="match status" value="1"/>
</dbReference>
<dbReference type="InterPro" id="IPR000157">
    <property type="entry name" value="TIR_dom"/>
</dbReference>
<dbReference type="FunFam" id="1.10.8.430:FF:000002">
    <property type="entry name" value="Disease resistance protein (TIR-NBS-LRR class)"/>
    <property type="match status" value="1"/>
</dbReference>
<dbReference type="SUPFAM" id="SSF46785">
    <property type="entry name" value="Winged helix' DNA-binding domain"/>
    <property type="match status" value="1"/>
</dbReference>
<dbReference type="Gene3D" id="1.10.8.430">
    <property type="entry name" value="Helical domain of apoptotic protease-activating factors"/>
    <property type="match status" value="1"/>
</dbReference>
<dbReference type="PRINTS" id="PR00364">
    <property type="entry name" value="DISEASERSIST"/>
</dbReference>
<reference evidence="9 10" key="1">
    <citation type="submission" date="2024-01" db="EMBL/GenBank/DDBJ databases">
        <title>A telomere-to-telomere, gap-free genome of sweet tea (Lithocarpus litseifolius).</title>
        <authorList>
            <person name="Zhou J."/>
        </authorList>
    </citation>
    <scope>NUCLEOTIDE SEQUENCE [LARGE SCALE GENOMIC DNA]</scope>
    <source>
        <strain evidence="9">Zhou-2022a</strain>
        <tissue evidence="9">Leaf</tissue>
    </source>
</reference>
<dbReference type="Pfam" id="PF00931">
    <property type="entry name" value="NB-ARC"/>
    <property type="match status" value="1"/>
</dbReference>
<keyword evidence="10" id="KW-1185">Reference proteome</keyword>
<keyword evidence="4" id="KW-0378">Hydrolase</keyword>
<dbReference type="SMART" id="SM00255">
    <property type="entry name" value="TIR"/>
    <property type="match status" value="1"/>
</dbReference>
<name>A0AAW2BVZ6_9ROSI</name>
<sequence length="889" mass="102534">MSSPSSSMTSQWKYDVFLSFSGVDTRNKFTGHLFAALDRKGILTFIDNRLERGKHISSELLKTIEESRFAIIIFSRNYASSSWCLDELAAIVRCMKETGLTIFPIFYDVDPSDVRKQTGIFGQAFNTHKDKENIEKVEMWRDALEEVANLSGWHLQDRHEAEFIEHLVEVISHKLNPKSSSFTKDLVGINSSVEKLFTSYFGLANEVCMIGICGMGGLGKTTLARAVYDKFFKYFEGFSFIANIREVSEKGDLISLQRQLLEEILEGRNSKIWNVDRAADMIKNRLCRKKVLLVLDDVNQSDQLKKLAGEDGWFGLGSWIIITTRDKHLLVEHGVHNIYEPNVLNREDALKLFCLKAFKNENPKEDYKQLSQDTVHYAGCLPLALVTLGSFLFGRTMEQWQSALFNFKKNPHKEIFHILKVSYDGLDEVSKEIFLDIACFFIGKTEGRVIELLKYRGFDARIGVTVLMERSLITIENKRLWMHDLLQEMGRQIVLESHKKPEKRSRLWSFEDLLHVLKKDTAAGALQAVVLNRYEREGQDWNFETFSEAFSKMCNLRLLIIHNVHIPNGLNRVSNNLRFLQWTGYTSECLPSSFQPNELVELNLIGSKIKYLWKGVKYLDNLKCMDLRYSKDLIETPNFRGVPRFERLHLSWCNNLVDIHSSIGQLSRLIVLDLEYCVSLIHLPSMSSEMESLTILKLCGCSKIRKFPEFKGMMRSLSELHLDKTAIKKLPPSIEHLSALILLSLRDCEYLTCLPRNMDSLRSLEKLVVVGCTKLTYLPEHLWNIKCLEHDLSRTAFRQPLGRNVSVRWRSLSPTHSRFPRGQWIQQIRTNQQRQILTPELRAIIRREFPQLPLSGLEVRLVLVSPKFPFHITYITAENCTSLEASLAL</sequence>
<comment type="caution">
    <text evidence="9">The sequence shown here is derived from an EMBL/GenBank/DDBJ whole genome shotgun (WGS) entry which is preliminary data.</text>
</comment>
<dbReference type="GO" id="GO:0061809">
    <property type="term" value="F:NAD+ nucleosidase activity, cyclic ADP-ribose generating"/>
    <property type="evidence" value="ECO:0007669"/>
    <property type="project" value="UniProtKB-EC"/>
</dbReference>
<accession>A0AAW2BVZ6</accession>
<dbReference type="InterPro" id="IPR042197">
    <property type="entry name" value="Apaf_helical"/>
</dbReference>
<feature type="domain" description="TIR" evidence="8">
    <location>
        <begin position="12"/>
        <end position="175"/>
    </location>
</feature>
<keyword evidence="2" id="KW-0433">Leucine-rich repeat</keyword>
<dbReference type="GO" id="GO:0007165">
    <property type="term" value="P:signal transduction"/>
    <property type="evidence" value="ECO:0007669"/>
    <property type="project" value="InterPro"/>
</dbReference>
<dbReference type="PANTHER" id="PTHR11017:SF559">
    <property type="entry name" value="DISEASE RESISTANCE PROTEIN CHL1"/>
    <property type="match status" value="1"/>
</dbReference>
<protein>
    <recommendedName>
        <fullName evidence="1">ADP-ribosyl cyclase/cyclic ADP-ribose hydrolase</fullName>
        <ecNumber evidence="1">3.2.2.6</ecNumber>
    </recommendedName>
</protein>
<evidence type="ECO:0000256" key="4">
    <source>
        <dbReference type="ARBA" id="ARBA00022801"/>
    </source>
</evidence>
<organism evidence="9 10">
    <name type="scientific">Lithocarpus litseifolius</name>
    <dbReference type="NCBI Taxonomy" id="425828"/>
    <lineage>
        <taxon>Eukaryota</taxon>
        <taxon>Viridiplantae</taxon>
        <taxon>Streptophyta</taxon>
        <taxon>Embryophyta</taxon>
        <taxon>Tracheophyta</taxon>
        <taxon>Spermatophyta</taxon>
        <taxon>Magnoliopsida</taxon>
        <taxon>eudicotyledons</taxon>
        <taxon>Gunneridae</taxon>
        <taxon>Pentapetalae</taxon>
        <taxon>rosids</taxon>
        <taxon>fabids</taxon>
        <taxon>Fagales</taxon>
        <taxon>Fagaceae</taxon>
        <taxon>Lithocarpus</taxon>
    </lineage>
</organism>
<dbReference type="Proteomes" id="UP001459277">
    <property type="component" value="Unassembled WGS sequence"/>
</dbReference>
<dbReference type="FunFam" id="3.40.50.10140:FF:000007">
    <property type="entry name" value="Disease resistance protein (TIR-NBS-LRR class)"/>
    <property type="match status" value="1"/>
</dbReference>
<dbReference type="InterPro" id="IPR027417">
    <property type="entry name" value="P-loop_NTPase"/>
</dbReference>
<gene>
    <name evidence="9" type="ORF">SO802_029877</name>
</gene>
<dbReference type="AlphaFoldDB" id="A0AAW2BVZ6"/>
<dbReference type="Gene3D" id="3.40.50.300">
    <property type="entry name" value="P-loop containing nucleotide triphosphate hydrolases"/>
    <property type="match status" value="1"/>
</dbReference>
<evidence type="ECO:0000313" key="9">
    <source>
        <dbReference type="EMBL" id="KAK9989638.1"/>
    </source>
</evidence>
<dbReference type="SUPFAM" id="SSF52200">
    <property type="entry name" value="Toll/Interleukin receptor TIR domain"/>
    <property type="match status" value="1"/>
</dbReference>
<evidence type="ECO:0000256" key="2">
    <source>
        <dbReference type="ARBA" id="ARBA00022614"/>
    </source>
</evidence>
<dbReference type="InterPro" id="IPR036390">
    <property type="entry name" value="WH_DNA-bd_sf"/>
</dbReference>